<dbReference type="Gene3D" id="3.40.50.1820">
    <property type="entry name" value="alpha/beta hydrolase"/>
    <property type="match status" value="1"/>
</dbReference>
<dbReference type="EMBL" id="JAAVNE010000102">
    <property type="protein sequence ID" value="NKC34589.1"/>
    <property type="molecule type" value="Genomic_DNA"/>
</dbReference>
<dbReference type="InterPro" id="IPR024501">
    <property type="entry name" value="DUF3141"/>
</dbReference>
<sequence>MADLAAAVDPGQPIRSSAERAAALAEQADLLVRAASRNAERIATEHGARHKAVLEAMARAATALAGTGQGRDWAASWNAYLRDRAERMVLTLDALRERGDIFVAHEQAGCPPVLVYEHEVVMDGAQLPRPCNYLLLRILPPAGVTLDPARRPYVIIDPRAGHGAGIGGFKNDSQVGVAMAAGHPVYFVSFRRDPVPGQTLADVTRAEAAFVREVARLHPEAEKPAVIGNCQGGWATLLLAATNPDLTGPIVLNGAPVMPWAGEVGNNPMRYNAGLLGGAWQAMFWSDMGAGIFDGAHLVSNFEALNPSRSFFRKYYDLFARIDSERERFLEFERWWGGFFRLNEAEIRWIVEQLFVGNRLVRNMAQLEPGRTVDVKNVRSPIIVFASRGDNITPPQQALNWIADSYADVQEIRIRGQRIVYMVHEEVGHLGIFVSAKIAQKEHAQVASVMQTIEALAPGLYEMRIEAASGEGQHRSFTVSFEERSLADLRGADDGRQDERPFAAVARLSEAQAEFYDVALRPMVQAMVQPGLAELARSLHPLRTQRSAMASSNPFMLPWQMMAERIRGDRHALSAGNPFAALEAAGADALEQAMDLTRDLRDMAYEMAFYGIWASPAARAYGNSHAAGRTLKDLHELIGLPEAQMALARMEQGGFVEAVIRMLVMLVESRGGVRRDRLERSARVLTTDVPFAGLSAEQRTLVIREQTLVVTLAPEQALATLPRLLPRQEERELALRVVRYIPGRIDEMAPHTFETLRRMAEVLGLPPITTDVLADPLAQPEAAPAAVQPEAAPAAVQPEAAPAAVQPEAAPAAVQPEAAPAAVQPEAAPAAVQPEAAP</sequence>
<name>A0ABX1EBH9_9PROT</name>
<keyword evidence="3" id="KW-1185">Reference proteome</keyword>
<dbReference type="Proteomes" id="UP000787635">
    <property type="component" value="Unassembled WGS sequence"/>
</dbReference>
<dbReference type="InterPro" id="IPR051321">
    <property type="entry name" value="PHA/PHB_synthase"/>
</dbReference>
<dbReference type="Pfam" id="PF11339">
    <property type="entry name" value="DUF3141"/>
    <property type="match status" value="1"/>
</dbReference>
<evidence type="ECO:0000256" key="1">
    <source>
        <dbReference type="SAM" id="MobiDB-lite"/>
    </source>
</evidence>
<dbReference type="InterPro" id="IPR029058">
    <property type="entry name" value="AB_hydrolase_fold"/>
</dbReference>
<accession>A0ABX1EBH9</accession>
<feature type="non-terminal residue" evidence="2">
    <location>
        <position position="838"/>
    </location>
</feature>
<comment type="caution">
    <text evidence="2">The sequence shown here is derived from an EMBL/GenBank/DDBJ whole genome shotgun (WGS) entry which is preliminary data.</text>
</comment>
<dbReference type="SUPFAM" id="SSF53474">
    <property type="entry name" value="alpha/beta-Hydrolases"/>
    <property type="match status" value="1"/>
</dbReference>
<reference evidence="2 3" key="1">
    <citation type="submission" date="2020-03" db="EMBL/GenBank/DDBJ databases">
        <title>Roseomonas selenitidurans sp. nov. isolated from urban soil.</title>
        <authorList>
            <person name="Liu H."/>
        </authorList>
    </citation>
    <scope>NUCLEOTIDE SEQUENCE [LARGE SCALE GENOMIC DNA]</scope>
    <source>
        <strain evidence="2 3">BU-1</strain>
    </source>
</reference>
<organism evidence="2 3">
    <name type="scientific">Falsiroseomonas selenitidurans</name>
    <dbReference type="NCBI Taxonomy" id="2716335"/>
    <lineage>
        <taxon>Bacteria</taxon>
        <taxon>Pseudomonadati</taxon>
        <taxon>Pseudomonadota</taxon>
        <taxon>Alphaproteobacteria</taxon>
        <taxon>Acetobacterales</taxon>
        <taxon>Roseomonadaceae</taxon>
        <taxon>Falsiroseomonas</taxon>
    </lineage>
</organism>
<protein>
    <submittedName>
        <fullName evidence="2">DUF3141 domain-containing protein</fullName>
    </submittedName>
</protein>
<feature type="region of interest" description="Disordered" evidence="1">
    <location>
        <begin position="781"/>
        <end position="838"/>
    </location>
</feature>
<proteinExistence type="predicted"/>
<evidence type="ECO:0000313" key="2">
    <source>
        <dbReference type="EMBL" id="NKC34589.1"/>
    </source>
</evidence>
<dbReference type="PANTHER" id="PTHR36837:SF2">
    <property type="entry name" value="POLY(3-HYDROXYALKANOATE) POLYMERASE SUBUNIT PHAC"/>
    <property type="match status" value="1"/>
</dbReference>
<gene>
    <name evidence="2" type="ORF">HEQ75_27305</name>
</gene>
<dbReference type="PANTHER" id="PTHR36837">
    <property type="entry name" value="POLY(3-HYDROXYALKANOATE) POLYMERASE SUBUNIT PHAC"/>
    <property type="match status" value="1"/>
</dbReference>
<evidence type="ECO:0000313" key="3">
    <source>
        <dbReference type="Proteomes" id="UP000787635"/>
    </source>
</evidence>